<evidence type="ECO:0000313" key="2">
    <source>
        <dbReference type="Proteomes" id="UP000622547"/>
    </source>
</evidence>
<keyword evidence="2" id="KW-1185">Reference proteome</keyword>
<dbReference type="EMBL" id="BOOP01000007">
    <property type="protein sequence ID" value="GII36995.1"/>
    <property type="molecule type" value="Genomic_DNA"/>
</dbReference>
<dbReference type="AlphaFoldDB" id="A0A8J3XDE6"/>
<dbReference type="RefSeq" id="WP_204072694.1">
    <property type="nucleotide sequence ID" value="NZ_BAABHI010000018.1"/>
</dbReference>
<gene>
    <name evidence="1" type="ORF">Pph01_19980</name>
</gene>
<evidence type="ECO:0000313" key="1">
    <source>
        <dbReference type="EMBL" id="GII36995.1"/>
    </source>
</evidence>
<dbReference type="Proteomes" id="UP000622547">
    <property type="component" value="Unassembled WGS sequence"/>
</dbReference>
<accession>A0A8J3XDE6</accession>
<comment type="caution">
    <text evidence="1">The sequence shown here is derived from an EMBL/GenBank/DDBJ whole genome shotgun (WGS) entry which is preliminary data.</text>
</comment>
<protein>
    <submittedName>
        <fullName evidence="1">Uncharacterized protein</fullName>
    </submittedName>
</protein>
<reference evidence="1 2" key="1">
    <citation type="submission" date="2021-01" db="EMBL/GenBank/DDBJ databases">
        <title>Whole genome shotgun sequence of Planotetraspora phitsanulokensis NBRC 104273.</title>
        <authorList>
            <person name="Komaki H."/>
            <person name="Tamura T."/>
        </authorList>
    </citation>
    <scope>NUCLEOTIDE SEQUENCE [LARGE SCALE GENOMIC DNA]</scope>
    <source>
        <strain evidence="1 2">NBRC 104273</strain>
    </source>
</reference>
<proteinExistence type="predicted"/>
<name>A0A8J3XDE6_9ACTN</name>
<sequence>MDEAQLSAETWRERVRSRGSIEQDREALARLIEHDSDPFEIQLYEHFSDPLTRLVDKAERSHAGQYDRRLRRLRQRARHSRADQ</sequence>
<organism evidence="1 2">
    <name type="scientific">Planotetraspora phitsanulokensis</name>
    <dbReference type="NCBI Taxonomy" id="575192"/>
    <lineage>
        <taxon>Bacteria</taxon>
        <taxon>Bacillati</taxon>
        <taxon>Actinomycetota</taxon>
        <taxon>Actinomycetes</taxon>
        <taxon>Streptosporangiales</taxon>
        <taxon>Streptosporangiaceae</taxon>
        <taxon>Planotetraspora</taxon>
    </lineage>
</organism>